<evidence type="ECO:0000256" key="2">
    <source>
        <dbReference type="ARBA" id="ARBA00022452"/>
    </source>
</evidence>
<feature type="chain" id="PRO_5039543788" evidence="6">
    <location>
        <begin position="25"/>
        <end position="282"/>
    </location>
</feature>
<keyword evidence="4" id="KW-0472">Membrane</keyword>
<name>A0A239GJQ0_9FIRM</name>
<keyword evidence="2" id="KW-1134">Transmembrane beta strand</keyword>
<keyword evidence="8" id="KW-1185">Reference proteome</keyword>
<dbReference type="OrthoDB" id="1806048at2"/>
<dbReference type="SUPFAM" id="SSF56954">
    <property type="entry name" value="Outer membrane efflux proteins (OEP)"/>
    <property type="match status" value="1"/>
</dbReference>
<organism evidence="7 8">
    <name type="scientific">Anaerovirgula multivorans</name>
    <dbReference type="NCBI Taxonomy" id="312168"/>
    <lineage>
        <taxon>Bacteria</taxon>
        <taxon>Bacillati</taxon>
        <taxon>Bacillota</taxon>
        <taxon>Clostridia</taxon>
        <taxon>Peptostreptococcales</taxon>
        <taxon>Natronincolaceae</taxon>
        <taxon>Anaerovirgula</taxon>
    </lineage>
</organism>
<dbReference type="Proteomes" id="UP000198304">
    <property type="component" value="Unassembled WGS sequence"/>
</dbReference>
<dbReference type="GO" id="GO:1990281">
    <property type="term" value="C:efflux pump complex"/>
    <property type="evidence" value="ECO:0007669"/>
    <property type="project" value="TreeGrafter"/>
</dbReference>
<evidence type="ECO:0000256" key="1">
    <source>
        <dbReference type="ARBA" id="ARBA00004442"/>
    </source>
</evidence>
<evidence type="ECO:0000256" key="3">
    <source>
        <dbReference type="ARBA" id="ARBA00022692"/>
    </source>
</evidence>
<evidence type="ECO:0000256" key="6">
    <source>
        <dbReference type="SAM" id="SignalP"/>
    </source>
</evidence>
<dbReference type="GO" id="GO:0009279">
    <property type="term" value="C:cell outer membrane"/>
    <property type="evidence" value="ECO:0007669"/>
    <property type="project" value="UniProtKB-SubCell"/>
</dbReference>
<keyword evidence="5" id="KW-0998">Cell outer membrane</keyword>
<gene>
    <name evidence="7" type="ORF">SAMN05446037_101721</name>
</gene>
<dbReference type="GO" id="GO:0015288">
    <property type="term" value="F:porin activity"/>
    <property type="evidence" value="ECO:0007669"/>
    <property type="project" value="TreeGrafter"/>
</dbReference>
<dbReference type="GO" id="GO:0015562">
    <property type="term" value="F:efflux transmembrane transporter activity"/>
    <property type="evidence" value="ECO:0007669"/>
    <property type="project" value="InterPro"/>
</dbReference>
<dbReference type="InterPro" id="IPR051906">
    <property type="entry name" value="TolC-like"/>
</dbReference>
<sequence length="282" mass="32003">MINKIKTVAVVFIFVMITTTSISAITSDAAEEKTFTLQQAINYATENSPLISISNTAIEKAKVSFREAKGAYKESEDSPTGAFESQLLKDGYYKRMAEKALKLAEKGKVQTTKFIKFMVEKNYFNLLNARENVNIQNSILELAEENLDIAKKKYDLGIISELELISFENSLAQTEVDLRSAQRASEYEQMNFNKALALPLQTKIKLTDVVEVNAPEDIDIEKKVSAALQNRMEIISAREQYEVDKLYFDITAKWYPSITYKHQSAKHALESSEYNYINIPIC</sequence>
<feature type="signal peptide" evidence="6">
    <location>
        <begin position="1"/>
        <end position="24"/>
    </location>
</feature>
<evidence type="ECO:0000256" key="5">
    <source>
        <dbReference type="ARBA" id="ARBA00023237"/>
    </source>
</evidence>
<keyword evidence="3" id="KW-0812">Transmembrane</keyword>
<dbReference type="RefSeq" id="WP_089283851.1">
    <property type="nucleotide sequence ID" value="NZ_FZOJ01000017.1"/>
</dbReference>
<evidence type="ECO:0000313" key="8">
    <source>
        <dbReference type="Proteomes" id="UP000198304"/>
    </source>
</evidence>
<comment type="subcellular location">
    <subcellularLocation>
        <location evidence="1">Cell outer membrane</location>
    </subcellularLocation>
</comment>
<dbReference type="PANTHER" id="PTHR30026">
    <property type="entry name" value="OUTER MEMBRANE PROTEIN TOLC"/>
    <property type="match status" value="1"/>
</dbReference>
<evidence type="ECO:0000256" key="4">
    <source>
        <dbReference type="ARBA" id="ARBA00023136"/>
    </source>
</evidence>
<dbReference type="AlphaFoldDB" id="A0A239GJQ0"/>
<accession>A0A239GJQ0</accession>
<dbReference type="Gene3D" id="1.20.1600.10">
    <property type="entry name" value="Outer membrane efflux proteins (OEP)"/>
    <property type="match status" value="1"/>
</dbReference>
<reference evidence="7 8" key="1">
    <citation type="submission" date="2017-06" db="EMBL/GenBank/DDBJ databases">
        <authorList>
            <person name="Kim H.J."/>
            <person name="Triplett B.A."/>
        </authorList>
    </citation>
    <scope>NUCLEOTIDE SEQUENCE [LARGE SCALE GENOMIC DNA]</scope>
    <source>
        <strain evidence="7 8">SCA</strain>
    </source>
</reference>
<dbReference type="PANTHER" id="PTHR30026:SF20">
    <property type="entry name" value="OUTER MEMBRANE PROTEIN TOLC"/>
    <property type="match status" value="1"/>
</dbReference>
<dbReference type="EMBL" id="FZOJ01000017">
    <property type="protein sequence ID" value="SNS68723.1"/>
    <property type="molecule type" value="Genomic_DNA"/>
</dbReference>
<keyword evidence="6" id="KW-0732">Signal</keyword>
<proteinExistence type="predicted"/>
<protein>
    <submittedName>
        <fullName evidence="7">Outer membrane efflux protein</fullName>
    </submittedName>
</protein>
<evidence type="ECO:0000313" key="7">
    <source>
        <dbReference type="EMBL" id="SNS68723.1"/>
    </source>
</evidence>